<feature type="signal peptide" evidence="1">
    <location>
        <begin position="1"/>
        <end position="18"/>
    </location>
</feature>
<evidence type="ECO:0000259" key="2">
    <source>
        <dbReference type="PROSITE" id="PS50041"/>
    </source>
</evidence>
<feature type="domain" description="C-type lectin" evidence="2">
    <location>
        <begin position="28"/>
        <end position="156"/>
    </location>
</feature>
<evidence type="ECO:0000313" key="3">
    <source>
        <dbReference type="EMBL" id="KAG8193193.1"/>
    </source>
</evidence>
<dbReference type="InterPro" id="IPR016186">
    <property type="entry name" value="C-type_lectin-like/link_sf"/>
</dbReference>
<protein>
    <recommendedName>
        <fullName evidence="2">C-type lectin domain-containing protein</fullName>
    </recommendedName>
</protein>
<evidence type="ECO:0000313" key="4">
    <source>
        <dbReference type="Proteomes" id="UP000827092"/>
    </source>
</evidence>
<dbReference type="SMART" id="SM00034">
    <property type="entry name" value="CLECT"/>
    <property type="match status" value="2"/>
</dbReference>
<keyword evidence="1" id="KW-0732">Signal</keyword>
<dbReference type="Pfam" id="PF00059">
    <property type="entry name" value="Lectin_C"/>
    <property type="match status" value="1"/>
</dbReference>
<dbReference type="SUPFAM" id="SSF56436">
    <property type="entry name" value="C-type lectin-like"/>
    <property type="match status" value="2"/>
</dbReference>
<reference evidence="3 4" key="1">
    <citation type="journal article" date="2022" name="Nat. Ecol. Evol.">
        <title>A masculinizing supergene underlies an exaggerated male reproductive morph in a spider.</title>
        <authorList>
            <person name="Hendrickx F."/>
            <person name="De Corte Z."/>
            <person name="Sonet G."/>
            <person name="Van Belleghem S.M."/>
            <person name="Kostlbacher S."/>
            <person name="Vangestel C."/>
        </authorList>
    </citation>
    <scope>NUCLEOTIDE SEQUENCE [LARGE SCALE GENOMIC DNA]</scope>
    <source>
        <strain evidence="3">W744_W776</strain>
    </source>
</reference>
<feature type="domain" description="C-type lectin" evidence="2">
    <location>
        <begin position="175"/>
        <end position="291"/>
    </location>
</feature>
<dbReference type="EMBL" id="JAFNEN010000127">
    <property type="protein sequence ID" value="KAG8193193.1"/>
    <property type="molecule type" value="Genomic_DNA"/>
</dbReference>
<dbReference type="InterPro" id="IPR016187">
    <property type="entry name" value="CTDL_fold"/>
</dbReference>
<sequence length="294" mass="33614">MIPYCLFLLVFVIQEISCENCPNLYVKSSKLCIHLSQRNLALDKMEGYCMNEAQMGKPLLRRLTDKEMQGVGKTLKDFSENQFPREVFIGMQREADSMGRPSKTFKYEGGYGSVKQDDYSLWDSDPSNYDCGMVTYGSGFKVRPAGCSESALFMCEKDEKPCEERSLYPLRYVSYYGRCLAIPNKEKYNDAVNMCKYQMKGHVATYKTEDESNAIAEVVLNSQQTLDGGIFAGLRKSDDGEWEYVDGEEETTRWDPNDPRERDCGVYRFLKNVTVGIFTMSCNEELRVLCQYGG</sequence>
<dbReference type="Proteomes" id="UP000827092">
    <property type="component" value="Unassembled WGS sequence"/>
</dbReference>
<keyword evidence="4" id="KW-1185">Reference proteome</keyword>
<proteinExistence type="predicted"/>
<comment type="caution">
    <text evidence="3">The sequence shown here is derived from an EMBL/GenBank/DDBJ whole genome shotgun (WGS) entry which is preliminary data.</text>
</comment>
<gene>
    <name evidence="3" type="ORF">JTE90_005543</name>
</gene>
<dbReference type="InterPro" id="IPR001304">
    <property type="entry name" value="C-type_lectin-like"/>
</dbReference>
<name>A0AAV6VAU7_9ARAC</name>
<dbReference type="AlphaFoldDB" id="A0AAV6VAU7"/>
<dbReference type="Gene3D" id="3.10.100.10">
    <property type="entry name" value="Mannose-Binding Protein A, subunit A"/>
    <property type="match status" value="2"/>
</dbReference>
<accession>A0AAV6VAU7</accession>
<evidence type="ECO:0000256" key="1">
    <source>
        <dbReference type="SAM" id="SignalP"/>
    </source>
</evidence>
<organism evidence="3 4">
    <name type="scientific">Oedothorax gibbosus</name>
    <dbReference type="NCBI Taxonomy" id="931172"/>
    <lineage>
        <taxon>Eukaryota</taxon>
        <taxon>Metazoa</taxon>
        <taxon>Ecdysozoa</taxon>
        <taxon>Arthropoda</taxon>
        <taxon>Chelicerata</taxon>
        <taxon>Arachnida</taxon>
        <taxon>Araneae</taxon>
        <taxon>Araneomorphae</taxon>
        <taxon>Entelegynae</taxon>
        <taxon>Araneoidea</taxon>
        <taxon>Linyphiidae</taxon>
        <taxon>Erigoninae</taxon>
        <taxon>Oedothorax</taxon>
    </lineage>
</organism>
<dbReference type="CDD" id="cd00037">
    <property type="entry name" value="CLECT"/>
    <property type="match status" value="2"/>
</dbReference>
<dbReference type="PROSITE" id="PS50041">
    <property type="entry name" value="C_TYPE_LECTIN_2"/>
    <property type="match status" value="2"/>
</dbReference>
<feature type="chain" id="PRO_5043709007" description="C-type lectin domain-containing protein" evidence="1">
    <location>
        <begin position="19"/>
        <end position="294"/>
    </location>
</feature>